<evidence type="ECO:0000256" key="2">
    <source>
        <dbReference type="ARBA" id="ARBA00023015"/>
    </source>
</evidence>
<dbReference type="GO" id="GO:0016987">
    <property type="term" value="F:sigma factor activity"/>
    <property type="evidence" value="ECO:0007669"/>
    <property type="project" value="UniProtKB-KW"/>
</dbReference>
<feature type="domain" description="RNA polymerase sigma-70 region 2" evidence="6">
    <location>
        <begin position="37"/>
        <end position="103"/>
    </location>
</feature>
<evidence type="ECO:0000259" key="6">
    <source>
        <dbReference type="Pfam" id="PF04542"/>
    </source>
</evidence>
<dbReference type="GO" id="GO:0003677">
    <property type="term" value="F:DNA binding"/>
    <property type="evidence" value="ECO:0007669"/>
    <property type="project" value="UniProtKB-KW"/>
</dbReference>
<dbReference type="Pfam" id="PF04542">
    <property type="entry name" value="Sigma70_r2"/>
    <property type="match status" value="1"/>
</dbReference>
<dbReference type="InterPro" id="IPR014284">
    <property type="entry name" value="RNA_pol_sigma-70_dom"/>
</dbReference>
<dbReference type="InterPro" id="IPR013324">
    <property type="entry name" value="RNA_pol_sigma_r3/r4-like"/>
</dbReference>
<keyword evidence="8" id="KW-1185">Reference proteome</keyword>
<dbReference type="GO" id="GO:0006352">
    <property type="term" value="P:DNA-templated transcription initiation"/>
    <property type="evidence" value="ECO:0007669"/>
    <property type="project" value="InterPro"/>
</dbReference>
<dbReference type="InterPro" id="IPR036388">
    <property type="entry name" value="WH-like_DNA-bd_sf"/>
</dbReference>
<dbReference type="AlphaFoldDB" id="A0A4R4XZS6"/>
<dbReference type="RefSeq" id="WP_132620412.1">
    <property type="nucleotide sequence ID" value="NZ_JBITLL010000005.1"/>
</dbReference>
<dbReference type="NCBIfam" id="TIGR02937">
    <property type="entry name" value="sigma70-ECF"/>
    <property type="match status" value="1"/>
</dbReference>
<evidence type="ECO:0000256" key="3">
    <source>
        <dbReference type="ARBA" id="ARBA00023082"/>
    </source>
</evidence>
<evidence type="ECO:0000313" key="8">
    <source>
        <dbReference type="Proteomes" id="UP000295302"/>
    </source>
</evidence>
<dbReference type="SUPFAM" id="SSF88946">
    <property type="entry name" value="Sigma2 domain of RNA polymerase sigma factors"/>
    <property type="match status" value="1"/>
</dbReference>
<keyword evidence="2" id="KW-0805">Transcription regulation</keyword>
<dbReference type="OrthoDB" id="265863at2"/>
<sequence>MHLDTIERPAPTDVGRSDTAALVAAARDGDAGAWERLVEEFSPMLRARIRRFRLSHEDSQDVLQTTWLLAWQNLSSVTDGQRMAGWLATIAFRECLKLTRRTKEICTPDLDSLGSTDDVDRELARIWLAGTLAELVEELPQAQRVLFKALTETSEPHYVDVARRLGRPVGSIGPTRARCFAKLRGLLQAREITRDFLD</sequence>
<evidence type="ECO:0000256" key="5">
    <source>
        <dbReference type="ARBA" id="ARBA00023163"/>
    </source>
</evidence>
<dbReference type="PANTHER" id="PTHR43133:SF8">
    <property type="entry name" value="RNA POLYMERASE SIGMA FACTOR HI_1459-RELATED"/>
    <property type="match status" value="1"/>
</dbReference>
<dbReference type="SUPFAM" id="SSF88659">
    <property type="entry name" value="Sigma3 and sigma4 domains of RNA polymerase sigma factors"/>
    <property type="match status" value="1"/>
</dbReference>
<keyword evidence="5" id="KW-0804">Transcription</keyword>
<dbReference type="InterPro" id="IPR013325">
    <property type="entry name" value="RNA_pol_sigma_r2"/>
</dbReference>
<keyword evidence="3" id="KW-0731">Sigma factor</keyword>
<dbReference type="Gene3D" id="1.10.10.10">
    <property type="entry name" value="Winged helix-like DNA-binding domain superfamily/Winged helix DNA-binding domain"/>
    <property type="match status" value="1"/>
</dbReference>
<organism evidence="7 8">
    <name type="scientific">Nonomuraea terrae</name>
    <dbReference type="NCBI Taxonomy" id="2530383"/>
    <lineage>
        <taxon>Bacteria</taxon>
        <taxon>Bacillati</taxon>
        <taxon>Actinomycetota</taxon>
        <taxon>Actinomycetes</taxon>
        <taxon>Streptosporangiales</taxon>
        <taxon>Streptosporangiaceae</taxon>
        <taxon>Nonomuraea</taxon>
    </lineage>
</organism>
<name>A0A4R4XZS6_9ACTN</name>
<gene>
    <name evidence="7" type="ORF">E1286_37495</name>
</gene>
<evidence type="ECO:0000256" key="4">
    <source>
        <dbReference type="ARBA" id="ARBA00023125"/>
    </source>
</evidence>
<protein>
    <submittedName>
        <fullName evidence="7">Sigma-70 family RNA polymerase sigma factor</fullName>
    </submittedName>
</protein>
<keyword evidence="4" id="KW-0238">DNA-binding</keyword>
<reference evidence="7 8" key="1">
    <citation type="submission" date="2019-03" db="EMBL/GenBank/DDBJ databases">
        <title>Draft genome sequences of novel Actinobacteria.</title>
        <authorList>
            <person name="Sahin N."/>
            <person name="Ay H."/>
            <person name="Saygin H."/>
        </authorList>
    </citation>
    <scope>NUCLEOTIDE SEQUENCE [LARGE SCALE GENOMIC DNA]</scope>
    <source>
        <strain evidence="7 8">CH32</strain>
    </source>
</reference>
<dbReference type="PANTHER" id="PTHR43133">
    <property type="entry name" value="RNA POLYMERASE ECF-TYPE SIGMA FACTO"/>
    <property type="match status" value="1"/>
</dbReference>
<evidence type="ECO:0000313" key="7">
    <source>
        <dbReference type="EMBL" id="TDD37203.1"/>
    </source>
</evidence>
<dbReference type="Proteomes" id="UP000295302">
    <property type="component" value="Unassembled WGS sequence"/>
</dbReference>
<comment type="caution">
    <text evidence="7">The sequence shown here is derived from an EMBL/GenBank/DDBJ whole genome shotgun (WGS) entry which is preliminary data.</text>
</comment>
<dbReference type="EMBL" id="SMKQ01000191">
    <property type="protein sequence ID" value="TDD37203.1"/>
    <property type="molecule type" value="Genomic_DNA"/>
</dbReference>
<comment type="similarity">
    <text evidence="1">Belongs to the sigma-70 factor family. ECF subfamily.</text>
</comment>
<dbReference type="InterPro" id="IPR039425">
    <property type="entry name" value="RNA_pol_sigma-70-like"/>
</dbReference>
<evidence type="ECO:0000256" key="1">
    <source>
        <dbReference type="ARBA" id="ARBA00010641"/>
    </source>
</evidence>
<proteinExistence type="inferred from homology"/>
<dbReference type="Gene3D" id="1.10.1740.10">
    <property type="match status" value="1"/>
</dbReference>
<dbReference type="InterPro" id="IPR007627">
    <property type="entry name" value="RNA_pol_sigma70_r2"/>
</dbReference>
<accession>A0A4R4XZS6</accession>